<dbReference type="AlphaFoldDB" id="A0A9P9FBL9"/>
<sequence length="212" mass="23556">MSVVCDEYLTGILHSSCRWKTNPPHPTSAIITPTTTTTITLIICHNERQQRSPRPQRSTGETQEGQGAQRLSTRASQRLSASTGDARSRRERARDRVRIADRDNDAMKNNINTLPSPGRNKDILMGVCSDENAMTRYHNARNGPLGLQLKPLISYETGKTVSHPLATASTFEDLNAKEAGNILRELGLIPRGDVKEMRRVLLHAHGVTHLFV</sequence>
<evidence type="ECO:0000256" key="1">
    <source>
        <dbReference type="SAM" id="MobiDB-lite"/>
    </source>
</evidence>
<keyword evidence="3" id="KW-1185">Reference proteome</keyword>
<feature type="region of interest" description="Disordered" evidence="1">
    <location>
        <begin position="46"/>
        <end position="99"/>
    </location>
</feature>
<reference evidence="2" key="1">
    <citation type="journal article" date="2021" name="Nat. Commun.">
        <title>Genetic determinants of endophytism in the Arabidopsis root mycobiome.</title>
        <authorList>
            <person name="Mesny F."/>
            <person name="Miyauchi S."/>
            <person name="Thiergart T."/>
            <person name="Pickel B."/>
            <person name="Atanasova L."/>
            <person name="Karlsson M."/>
            <person name="Huettel B."/>
            <person name="Barry K.W."/>
            <person name="Haridas S."/>
            <person name="Chen C."/>
            <person name="Bauer D."/>
            <person name="Andreopoulos W."/>
            <person name="Pangilinan J."/>
            <person name="LaButti K."/>
            <person name="Riley R."/>
            <person name="Lipzen A."/>
            <person name="Clum A."/>
            <person name="Drula E."/>
            <person name="Henrissat B."/>
            <person name="Kohler A."/>
            <person name="Grigoriev I.V."/>
            <person name="Martin F.M."/>
            <person name="Hacquard S."/>
        </authorList>
    </citation>
    <scope>NUCLEOTIDE SEQUENCE</scope>
    <source>
        <strain evidence="2">MPI-CAGE-AT-0021</strain>
    </source>
</reference>
<dbReference type="OrthoDB" id="10616386at2759"/>
<name>A0A9P9FBL9_9HYPO</name>
<dbReference type="EMBL" id="JAGMUU010000003">
    <property type="protein sequence ID" value="KAH7157416.1"/>
    <property type="molecule type" value="Genomic_DNA"/>
</dbReference>
<proteinExistence type="predicted"/>
<organism evidence="2 3">
    <name type="scientific">Dactylonectria estremocensis</name>
    <dbReference type="NCBI Taxonomy" id="1079267"/>
    <lineage>
        <taxon>Eukaryota</taxon>
        <taxon>Fungi</taxon>
        <taxon>Dikarya</taxon>
        <taxon>Ascomycota</taxon>
        <taxon>Pezizomycotina</taxon>
        <taxon>Sordariomycetes</taxon>
        <taxon>Hypocreomycetidae</taxon>
        <taxon>Hypocreales</taxon>
        <taxon>Nectriaceae</taxon>
        <taxon>Dactylonectria</taxon>
    </lineage>
</organism>
<feature type="compositionally biased region" description="Polar residues" evidence="1">
    <location>
        <begin position="59"/>
        <end position="83"/>
    </location>
</feature>
<accession>A0A9P9FBL9</accession>
<evidence type="ECO:0000313" key="2">
    <source>
        <dbReference type="EMBL" id="KAH7157416.1"/>
    </source>
</evidence>
<comment type="caution">
    <text evidence="2">The sequence shown here is derived from an EMBL/GenBank/DDBJ whole genome shotgun (WGS) entry which is preliminary data.</text>
</comment>
<protein>
    <submittedName>
        <fullName evidence="2">Uncharacterized protein</fullName>
    </submittedName>
</protein>
<gene>
    <name evidence="2" type="ORF">B0J13DRAFT_603177</name>
</gene>
<feature type="compositionally biased region" description="Basic and acidic residues" evidence="1">
    <location>
        <begin position="86"/>
        <end position="99"/>
    </location>
</feature>
<dbReference type="Proteomes" id="UP000717696">
    <property type="component" value="Unassembled WGS sequence"/>
</dbReference>
<evidence type="ECO:0000313" key="3">
    <source>
        <dbReference type="Proteomes" id="UP000717696"/>
    </source>
</evidence>